<evidence type="ECO:0000256" key="10">
    <source>
        <dbReference type="ARBA" id="ARBA00023157"/>
    </source>
</evidence>
<evidence type="ECO:0000256" key="5">
    <source>
        <dbReference type="ARBA" id="ARBA00022525"/>
    </source>
</evidence>
<dbReference type="InterPro" id="IPR001839">
    <property type="entry name" value="TGF-b_C"/>
</dbReference>
<dbReference type="GO" id="GO:0030509">
    <property type="term" value="P:BMP signaling pathway"/>
    <property type="evidence" value="ECO:0007669"/>
    <property type="project" value="TreeGrafter"/>
</dbReference>
<evidence type="ECO:0000313" key="19">
    <source>
        <dbReference type="Proteomes" id="UP001152836"/>
    </source>
</evidence>
<evidence type="ECO:0000256" key="6">
    <source>
        <dbReference type="ARBA" id="ARBA00022685"/>
    </source>
</evidence>
<dbReference type="RefSeq" id="XP_051059303.1">
    <property type="nucleotide sequence ID" value="XM_051203346.1"/>
</dbReference>
<reference evidence="18" key="1">
    <citation type="submission" date="2022-06" db="EMBL/GenBank/DDBJ databases">
        <authorList>
            <person name="Andreotti S."/>
            <person name="Wyler E."/>
        </authorList>
    </citation>
    <scope>NUCLEOTIDE SEQUENCE</scope>
</reference>
<dbReference type="Proteomes" id="UP001152836">
    <property type="component" value="Unassembled WGS sequence"/>
</dbReference>
<dbReference type="AlphaFoldDB" id="A0AAV0A485"/>
<evidence type="ECO:0000256" key="15">
    <source>
        <dbReference type="RuleBase" id="RU000354"/>
    </source>
</evidence>
<name>A0AAV0A485_PHORO</name>
<evidence type="ECO:0000256" key="7">
    <source>
        <dbReference type="ARBA" id="ARBA00022729"/>
    </source>
</evidence>
<dbReference type="InterPro" id="IPR015615">
    <property type="entry name" value="TGF-beta-rel"/>
</dbReference>
<keyword evidence="8" id="KW-0130">Cell adhesion</keyword>
<keyword evidence="19" id="KW-1185">Reference proteome</keyword>
<dbReference type="PRINTS" id="PR00669">
    <property type="entry name" value="INHIBINA"/>
</dbReference>
<dbReference type="InterPro" id="IPR029034">
    <property type="entry name" value="Cystine-knot_cytokine"/>
</dbReference>
<dbReference type="Pfam" id="PF00019">
    <property type="entry name" value="TGF_beta"/>
    <property type="match status" value="1"/>
</dbReference>
<keyword evidence="6" id="KW-0165">Cleavage on pair of basic residues</keyword>
<sequence>MGSLVLQLSTVFCLMAYSVSGSPIMGLEHSPLEEDMPVFDDIFTEQDGIDFNTLLQSMKDEFLKTLNLSDIPQQGTAKVDPPEYMLELYNKFATDQTSMPSANIIRSFKNEDLFSQPVSFNGIRKYPLLFNVSIPHHEEVIMAELRLYTLVQRDRVMYDGVDRKITIFEVLESVEGSKDERSMLVLVSAEIYGINSEWETFDVTDATRRWQKSGPSTHQLEIHIESTQNQAEDTGRGQLEIDISAQNKHDPLLVVFSDDQSNDKEHKEELNEMITHEQDLDLDMDGFSSRPDEEALLQMRSNMIDDSAARIRRNAKGNYCKKSSLYIDFKEIGWDSWIIAPPGYEAYECRGVCNYPLAEHLTPTKHAIIQSLVHLKNSQKASKACCVPTKLDPISILYLDKGVVTYKFKYEGMAVSECGCR</sequence>
<comment type="subunit">
    <text evidence="13">Homodimer; disulfide-linked. Interacts with FBN1 (via N-terminal domain) and FBN2. Interacts with ENG.</text>
</comment>
<evidence type="ECO:0000259" key="17">
    <source>
        <dbReference type="PROSITE" id="PS51362"/>
    </source>
</evidence>
<dbReference type="GO" id="GO:0007155">
    <property type="term" value="P:cell adhesion"/>
    <property type="evidence" value="ECO:0007669"/>
    <property type="project" value="UniProtKB-KW"/>
</dbReference>
<dbReference type="GO" id="GO:0005125">
    <property type="term" value="F:cytokine activity"/>
    <property type="evidence" value="ECO:0007669"/>
    <property type="project" value="UniProtKB-KW"/>
</dbReference>
<comment type="subcellular location">
    <subcellularLocation>
        <location evidence="1">Secreted</location>
    </subcellularLocation>
</comment>
<evidence type="ECO:0000256" key="8">
    <source>
        <dbReference type="ARBA" id="ARBA00022889"/>
    </source>
</evidence>
<evidence type="ECO:0000313" key="18">
    <source>
        <dbReference type="EMBL" id="CAH7164022.1"/>
    </source>
</evidence>
<dbReference type="GO" id="GO:0005615">
    <property type="term" value="C:extracellular space"/>
    <property type="evidence" value="ECO:0007669"/>
    <property type="project" value="UniProtKB-KW"/>
</dbReference>
<dbReference type="PANTHER" id="PTHR11848:SF39">
    <property type="entry name" value="BONE MORPHOGENETIC PROTEIN 10"/>
    <property type="match status" value="1"/>
</dbReference>
<dbReference type="PROSITE" id="PS51362">
    <property type="entry name" value="TGF_BETA_2"/>
    <property type="match status" value="1"/>
</dbReference>
<dbReference type="GO" id="GO:0055002">
    <property type="term" value="P:striated muscle cell development"/>
    <property type="evidence" value="ECO:0007669"/>
    <property type="project" value="UniProtKB-ARBA"/>
</dbReference>
<feature type="domain" description="TGF-beta family profile" evidence="17">
    <location>
        <begin position="310"/>
        <end position="421"/>
    </location>
</feature>
<dbReference type="PROSITE" id="PS00250">
    <property type="entry name" value="TGF_BETA_1"/>
    <property type="match status" value="1"/>
</dbReference>
<evidence type="ECO:0000256" key="9">
    <source>
        <dbReference type="ARBA" id="ARBA00023030"/>
    </source>
</evidence>
<keyword evidence="9 15" id="KW-0339">Growth factor</keyword>
<dbReference type="SMART" id="SM00204">
    <property type="entry name" value="TGFB"/>
    <property type="match status" value="1"/>
</dbReference>
<dbReference type="PANTHER" id="PTHR11848">
    <property type="entry name" value="TGF-BETA FAMILY"/>
    <property type="match status" value="1"/>
</dbReference>
<organism evidence="18 19">
    <name type="scientific">Phodopus roborovskii</name>
    <name type="common">Roborovski's desert hamster</name>
    <name type="synonym">Cricetulus roborovskii</name>
    <dbReference type="NCBI Taxonomy" id="109678"/>
    <lineage>
        <taxon>Eukaryota</taxon>
        <taxon>Metazoa</taxon>
        <taxon>Chordata</taxon>
        <taxon>Craniata</taxon>
        <taxon>Vertebrata</taxon>
        <taxon>Euteleostomi</taxon>
        <taxon>Mammalia</taxon>
        <taxon>Eutheria</taxon>
        <taxon>Euarchontoglires</taxon>
        <taxon>Glires</taxon>
        <taxon>Rodentia</taxon>
        <taxon>Myomorpha</taxon>
        <taxon>Muroidea</taxon>
        <taxon>Cricetidae</taxon>
        <taxon>Cricetinae</taxon>
        <taxon>Phodopus</taxon>
    </lineage>
</organism>
<evidence type="ECO:0000256" key="12">
    <source>
        <dbReference type="ARBA" id="ARBA00057214"/>
    </source>
</evidence>
<comment type="similarity">
    <text evidence="2 15">Belongs to the TGF-beta family.</text>
</comment>
<keyword evidence="10" id="KW-1015">Disulfide bond</keyword>
<evidence type="ECO:0000256" key="11">
    <source>
        <dbReference type="ARBA" id="ARBA00023180"/>
    </source>
</evidence>
<accession>A0AAV0A485</accession>
<dbReference type="InterPro" id="IPR017948">
    <property type="entry name" value="TGFb_CS"/>
</dbReference>
<dbReference type="SUPFAM" id="SSF57501">
    <property type="entry name" value="Cystine-knot cytokines"/>
    <property type="match status" value="1"/>
</dbReference>
<evidence type="ECO:0000256" key="4">
    <source>
        <dbReference type="ARBA" id="ARBA00022514"/>
    </source>
</evidence>
<dbReference type="Pfam" id="PF00688">
    <property type="entry name" value="TGFb_propeptide"/>
    <property type="match status" value="1"/>
</dbReference>
<dbReference type="GO" id="GO:0008083">
    <property type="term" value="F:growth factor activity"/>
    <property type="evidence" value="ECO:0007669"/>
    <property type="project" value="UniProtKB-KW"/>
</dbReference>
<comment type="function">
    <text evidence="12">Required for maintaining the proliferative activity of embryonic cardiomyocytes by preventing premature activation of the negative cell cycle regulator CDKN1C/p57KIP and maintaining the required expression levels of cardiogenic factors such as MEF2C and NKX2-5. Acts as a ligand for ACVRL1/ALK1, BMPR1A/ALK3 and BMPR1B/ALK6, leading to activation of SMAD1, SMAD5 and SMAD8 transcription factors. Inhibits endothelial cell migration and growth. May reduce cell migration and cell matrix adhesion in breast cancer cell lines.</text>
</comment>
<dbReference type="EMBL" id="CALSGD010001559">
    <property type="protein sequence ID" value="CAH7164022.1"/>
    <property type="molecule type" value="Genomic_DNA"/>
</dbReference>
<gene>
    <name evidence="18" type="primary">Bmp10</name>
    <name evidence="18" type="ORF">PHOROB_LOCUS14736</name>
</gene>
<dbReference type="Gene3D" id="2.60.120.970">
    <property type="match status" value="1"/>
</dbReference>
<proteinExistence type="inferred from homology"/>
<keyword evidence="7 16" id="KW-0732">Signal</keyword>
<evidence type="ECO:0000256" key="14">
    <source>
        <dbReference type="ARBA" id="ARBA00070145"/>
    </source>
</evidence>
<feature type="chain" id="PRO_5043706797" description="Bone morphogenetic protein 10" evidence="16">
    <location>
        <begin position="22"/>
        <end position="421"/>
    </location>
</feature>
<dbReference type="InterPro" id="IPR001111">
    <property type="entry name" value="TGF-b_propeptide"/>
</dbReference>
<dbReference type="GeneID" id="127235980"/>
<keyword evidence="5" id="KW-0964">Secreted</keyword>
<keyword evidence="11" id="KW-0325">Glycoprotein</keyword>
<keyword evidence="4" id="KW-0202">Cytokine</keyword>
<dbReference type="KEGG" id="prob:127235980"/>
<dbReference type="GO" id="GO:0051240">
    <property type="term" value="P:positive regulation of multicellular organismal process"/>
    <property type="evidence" value="ECO:0007669"/>
    <property type="project" value="UniProtKB-ARBA"/>
</dbReference>
<protein>
    <recommendedName>
        <fullName evidence="14">Bone morphogenetic protein 10</fullName>
    </recommendedName>
</protein>
<dbReference type="FunFam" id="2.60.120.970:FF:000013">
    <property type="entry name" value="Bone morphogenetic protein 10"/>
    <property type="match status" value="1"/>
</dbReference>
<feature type="signal peptide" evidence="16">
    <location>
        <begin position="1"/>
        <end position="21"/>
    </location>
</feature>
<evidence type="ECO:0000256" key="1">
    <source>
        <dbReference type="ARBA" id="ARBA00004613"/>
    </source>
</evidence>
<dbReference type="CDD" id="cd19401">
    <property type="entry name" value="TGF_beta_BMP10"/>
    <property type="match status" value="1"/>
</dbReference>
<keyword evidence="3" id="KW-0217">Developmental protein</keyword>
<evidence type="ECO:0000256" key="2">
    <source>
        <dbReference type="ARBA" id="ARBA00006656"/>
    </source>
</evidence>
<dbReference type="GO" id="GO:0010611">
    <property type="term" value="P:regulation of cardiac muscle hypertrophy"/>
    <property type="evidence" value="ECO:0007669"/>
    <property type="project" value="UniProtKB-ARBA"/>
</dbReference>
<dbReference type="CTD" id="27302"/>
<comment type="caution">
    <text evidence="18">The sequence shown here is derived from an EMBL/GenBank/DDBJ whole genome shotgun (WGS) entry which is preliminary data.</text>
</comment>
<evidence type="ECO:0000256" key="16">
    <source>
        <dbReference type="SAM" id="SignalP"/>
    </source>
</evidence>
<evidence type="ECO:0000256" key="3">
    <source>
        <dbReference type="ARBA" id="ARBA00022473"/>
    </source>
</evidence>
<dbReference type="FunFam" id="2.10.90.10:FF:000001">
    <property type="entry name" value="Bone morphogenetic protein 4"/>
    <property type="match status" value="1"/>
</dbReference>
<evidence type="ECO:0000256" key="13">
    <source>
        <dbReference type="ARBA" id="ARBA00065629"/>
    </source>
</evidence>
<dbReference type="Gene3D" id="2.10.90.10">
    <property type="entry name" value="Cystine-knot cytokines"/>
    <property type="match status" value="1"/>
</dbReference>